<dbReference type="PANTHER" id="PTHR47506">
    <property type="entry name" value="TRANSCRIPTIONAL REGULATORY PROTEIN"/>
    <property type="match status" value="1"/>
</dbReference>
<dbReference type="PROSITE" id="PS50977">
    <property type="entry name" value="HTH_TETR_2"/>
    <property type="match status" value="1"/>
</dbReference>
<dbReference type="EMBL" id="FNXB01000025">
    <property type="protein sequence ID" value="SEI08621.1"/>
    <property type="molecule type" value="Genomic_DNA"/>
</dbReference>
<evidence type="ECO:0000256" key="1">
    <source>
        <dbReference type="ARBA" id="ARBA00023015"/>
    </source>
</evidence>
<keyword evidence="9" id="KW-1185">Reference proteome</keyword>
<dbReference type="EMBL" id="FOCV01000022">
    <property type="protein sequence ID" value="SEO69393.1"/>
    <property type="molecule type" value="Genomic_DNA"/>
</dbReference>
<reference evidence="7 9" key="3">
    <citation type="submission" date="2016-10" db="EMBL/GenBank/DDBJ databases">
        <authorList>
            <person name="Varghese N."/>
            <person name="Submissions S."/>
        </authorList>
    </citation>
    <scope>NUCLEOTIDE SEQUENCE [LARGE SCALE GENOMIC DNA]</scope>
    <source>
        <strain evidence="7 9">CGMCC 1.7071</strain>
    </source>
</reference>
<dbReference type="RefSeq" id="WP_072378473.1">
    <property type="nucleotide sequence ID" value="NZ_FNXB01000025.1"/>
</dbReference>
<dbReference type="InterPro" id="IPR011075">
    <property type="entry name" value="TetR_C"/>
</dbReference>
<evidence type="ECO:0000313" key="8">
    <source>
        <dbReference type="Proteomes" id="UP000183063"/>
    </source>
</evidence>
<dbReference type="PRINTS" id="PR00455">
    <property type="entry name" value="HTHTETR"/>
</dbReference>
<dbReference type="Gene3D" id="1.10.357.10">
    <property type="entry name" value="Tetracycline Repressor, domain 2"/>
    <property type="match status" value="1"/>
</dbReference>
<keyword evidence="2 4" id="KW-0238">DNA-binding</keyword>
<evidence type="ECO:0000313" key="9">
    <source>
        <dbReference type="Proteomes" id="UP000198939"/>
    </source>
</evidence>
<evidence type="ECO:0000259" key="5">
    <source>
        <dbReference type="PROSITE" id="PS50977"/>
    </source>
</evidence>
<protein>
    <submittedName>
        <fullName evidence="6">HTH-type transcriptional repressor KstR2</fullName>
    </submittedName>
    <submittedName>
        <fullName evidence="7">Transcriptional regulator, TetR family</fullName>
    </submittedName>
</protein>
<evidence type="ECO:0000313" key="7">
    <source>
        <dbReference type="EMBL" id="SEO69393.1"/>
    </source>
</evidence>
<feature type="DNA-binding region" description="H-T-H motif" evidence="4">
    <location>
        <begin position="28"/>
        <end position="47"/>
    </location>
</feature>
<dbReference type="SUPFAM" id="SSF46689">
    <property type="entry name" value="Homeodomain-like"/>
    <property type="match status" value="1"/>
</dbReference>
<proteinExistence type="predicted"/>
<evidence type="ECO:0000256" key="2">
    <source>
        <dbReference type="ARBA" id="ARBA00023125"/>
    </source>
</evidence>
<dbReference type="SUPFAM" id="SSF48498">
    <property type="entry name" value="Tetracyclin repressor-like, C-terminal domain"/>
    <property type="match status" value="1"/>
</dbReference>
<gene>
    <name evidence="6" type="primary">kstR2_4</name>
    <name evidence="6" type="ORF">RTCCBAU85039_4355</name>
    <name evidence="7" type="ORF">SAMN05216228_102247</name>
</gene>
<dbReference type="PANTHER" id="PTHR47506:SF6">
    <property type="entry name" value="HTH-TYPE TRANSCRIPTIONAL REPRESSOR NEMR"/>
    <property type="match status" value="1"/>
</dbReference>
<feature type="domain" description="HTH tetR-type" evidence="5">
    <location>
        <begin position="5"/>
        <end position="65"/>
    </location>
</feature>
<dbReference type="AlphaFoldDB" id="A0A1H8RTY7"/>
<name>A0A1H8RTY7_9HYPH</name>
<evidence type="ECO:0000256" key="4">
    <source>
        <dbReference type="PROSITE-ProRule" id="PRU00335"/>
    </source>
</evidence>
<dbReference type="InterPro" id="IPR009057">
    <property type="entry name" value="Homeodomain-like_sf"/>
</dbReference>
<dbReference type="STRING" id="501024.RTCCBAU85039_4355"/>
<evidence type="ECO:0000256" key="3">
    <source>
        <dbReference type="ARBA" id="ARBA00023163"/>
    </source>
</evidence>
<reference evidence="8" key="2">
    <citation type="submission" date="2016-10" db="EMBL/GenBank/DDBJ databases">
        <authorList>
            <person name="Wibberg D."/>
        </authorList>
    </citation>
    <scope>NUCLEOTIDE SEQUENCE [LARGE SCALE GENOMIC DNA]</scope>
</reference>
<organism evidence="6 8">
    <name type="scientific">Rhizobium tibeticum</name>
    <dbReference type="NCBI Taxonomy" id="501024"/>
    <lineage>
        <taxon>Bacteria</taxon>
        <taxon>Pseudomonadati</taxon>
        <taxon>Pseudomonadota</taxon>
        <taxon>Alphaproteobacteria</taxon>
        <taxon>Hyphomicrobiales</taxon>
        <taxon>Rhizobiaceae</taxon>
        <taxon>Rhizobium/Agrobacterium group</taxon>
        <taxon>Rhizobium</taxon>
    </lineage>
</organism>
<dbReference type="Proteomes" id="UP000183063">
    <property type="component" value="Unassembled WGS sequence"/>
</dbReference>
<dbReference type="Proteomes" id="UP000198939">
    <property type="component" value="Unassembled WGS sequence"/>
</dbReference>
<keyword evidence="3" id="KW-0804">Transcription</keyword>
<accession>A0A1H8RTY7</accession>
<dbReference type="InterPro" id="IPR036271">
    <property type="entry name" value="Tet_transcr_reg_TetR-rel_C_sf"/>
</dbReference>
<dbReference type="GO" id="GO:0003677">
    <property type="term" value="F:DNA binding"/>
    <property type="evidence" value="ECO:0007669"/>
    <property type="project" value="UniProtKB-UniRule"/>
</dbReference>
<dbReference type="Pfam" id="PF00440">
    <property type="entry name" value="TetR_N"/>
    <property type="match status" value="1"/>
</dbReference>
<keyword evidence="1" id="KW-0805">Transcription regulation</keyword>
<reference evidence="6" key="1">
    <citation type="submission" date="2016-10" db="EMBL/GenBank/DDBJ databases">
        <authorList>
            <person name="de Groot N.N."/>
        </authorList>
    </citation>
    <scope>NUCLEOTIDE SEQUENCE [LARGE SCALE GENOMIC DNA]</scope>
    <source>
        <strain evidence="6">CCBAU85039</strain>
    </source>
</reference>
<sequence>METIPSTSNKILDIAQSLIVRGGYNGFSYADIAGAVGIRKASIHHHFPTKNELVVVLVDRYRMQASEGLKALDESLPNPLERLNAYLSYWQQCIQDASAPICVCAMLAGEMAILPEEIASRVRGHFQRLALWLSAVLKSGADQGVFQLTKKPDDEAQLFMATVHGAMLTARALDDPKLFNVITKPLLDRLKAV</sequence>
<evidence type="ECO:0000313" key="6">
    <source>
        <dbReference type="EMBL" id="SEI08621.1"/>
    </source>
</evidence>
<dbReference type="Pfam" id="PF16925">
    <property type="entry name" value="TetR_C_13"/>
    <property type="match status" value="1"/>
</dbReference>
<dbReference type="OrthoDB" id="9809772at2"/>
<dbReference type="InterPro" id="IPR001647">
    <property type="entry name" value="HTH_TetR"/>
</dbReference>